<keyword evidence="12" id="KW-0539">Nucleus</keyword>
<dbReference type="PRINTS" id="PR00328">
    <property type="entry name" value="SAR1GTPBP"/>
</dbReference>
<comment type="similarity">
    <text evidence="3">Belongs to the NPR1-interactor family.</text>
</comment>
<evidence type="ECO:0000256" key="13">
    <source>
        <dbReference type="ARBA" id="ARBA00023288"/>
    </source>
</evidence>
<dbReference type="Pfam" id="PF15699">
    <property type="entry name" value="NPR1_interact"/>
    <property type="match status" value="1"/>
</dbReference>
<keyword evidence="6" id="KW-0519">Myristate</keyword>
<keyword evidence="15" id="KW-0479">Metal-binding</keyword>
<dbReference type="InterPro" id="IPR031425">
    <property type="entry name" value="NPR1/NH1-interacting"/>
</dbReference>
<comment type="subcellular location">
    <subcellularLocation>
        <location evidence="2">Golgi apparatus</location>
    </subcellularLocation>
    <subcellularLocation>
        <location evidence="1">Nucleus</location>
    </subcellularLocation>
</comment>
<feature type="binding site" evidence="14">
    <location>
        <position position="191"/>
    </location>
    <ligand>
        <name>GTP</name>
        <dbReference type="ChEBI" id="CHEBI:37565"/>
    </ligand>
</feature>
<dbReference type="SMART" id="SM00178">
    <property type="entry name" value="SAR"/>
    <property type="match status" value="1"/>
</dbReference>
<evidence type="ECO:0000256" key="6">
    <source>
        <dbReference type="ARBA" id="ARBA00022707"/>
    </source>
</evidence>
<dbReference type="Proteomes" id="UP000682877">
    <property type="component" value="Chromosome 1"/>
</dbReference>
<accession>A0A8S1ZBB1</accession>
<keyword evidence="11 14" id="KW-0342">GTP-binding</keyword>
<evidence type="ECO:0000256" key="8">
    <source>
        <dbReference type="ARBA" id="ARBA00022892"/>
    </source>
</evidence>
<dbReference type="SUPFAM" id="SSF52540">
    <property type="entry name" value="P-loop containing nucleoside triphosphate hydrolases"/>
    <property type="match status" value="1"/>
</dbReference>
<dbReference type="GO" id="GO:0010112">
    <property type="term" value="P:regulation of systemic acquired resistance"/>
    <property type="evidence" value="ECO:0007669"/>
    <property type="project" value="InterPro"/>
</dbReference>
<proteinExistence type="inferred from homology"/>
<evidence type="ECO:0000256" key="3">
    <source>
        <dbReference type="ARBA" id="ARBA00009937"/>
    </source>
</evidence>
<feature type="binding site" evidence="14">
    <location>
        <begin position="144"/>
        <end position="151"/>
    </location>
    <ligand>
        <name>GTP</name>
        <dbReference type="ChEBI" id="CHEBI:37565"/>
    </ligand>
</feature>
<evidence type="ECO:0000256" key="4">
    <source>
        <dbReference type="ARBA" id="ARBA00010290"/>
    </source>
</evidence>
<evidence type="ECO:0000256" key="1">
    <source>
        <dbReference type="ARBA" id="ARBA00004123"/>
    </source>
</evidence>
<dbReference type="GO" id="GO:0005634">
    <property type="term" value="C:nucleus"/>
    <property type="evidence" value="ECO:0007669"/>
    <property type="project" value="UniProtKB-SubCell"/>
</dbReference>
<dbReference type="GO" id="GO:0005794">
    <property type="term" value="C:Golgi apparatus"/>
    <property type="evidence" value="ECO:0007669"/>
    <property type="project" value="UniProtKB-SubCell"/>
</dbReference>
<dbReference type="EMBL" id="LR999451">
    <property type="protein sequence ID" value="CAE5956342.1"/>
    <property type="molecule type" value="Genomic_DNA"/>
</dbReference>
<evidence type="ECO:0000256" key="5">
    <source>
        <dbReference type="ARBA" id="ARBA00022448"/>
    </source>
</evidence>
<dbReference type="InterPro" id="IPR027417">
    <property type="entry name" value="P-loop_NTPase"/>
</dbReference>
<dbReference type="SMART" id="SM00177">
    <property type="entry name" value="ARF"/>
    <property type="match status" value="1"/>
</dbReference>
<dbReference type="PANTHER" id="PTHR11711">
    <property type="entry name" value="ADP RIBOSYLATION FACTOR-RELATED"/>
    <property type="match status" value="1"/>
</dbReference>
<dbReference type="AlphaFoldDB" id="A0A8S1ZBB1"/>
<organism evidence="17 18">
    <name type="scientific">Arabidopsis arenosa</name>
    <name type="common">Sand rock-cress</name>
    <name type="synonym">Cardaminopsis arenosa</name>
    <dbReference type="NCBI Taxonomy" id="38785"/>
    <lineage>
        <taxon>Eukaryota</taxon>
        <taxon>Viridiplantae</taxon>
        <taxon>Streptophyta</taxon>
        <taxon>Embryophyta</taxon>
        <taxon>Tracheophyta</taxon>
        <taxon>Spermatophyta</taxon>
        <taxon>Magnoliopsida</taxon>
        <taxon>eudicotyledons</taxon>
        <taxon>Gunneridae</taxon>
        <taxon>Pentapetalae</taxon>
        <taxon>rosids</taxon>
        <taxon>malvids</taxon>
        <taxon>Brassicales</taxon>
        <taxon>Brassicaceae</taxon>
        <taxon>Camelineae</taxon>
        <taxon>Arabidopsis</taxon>
    </lineage>
</organism>
<dbReference type="GO" id="GO:0046872">
    <property type="term" value="F:metal ion binding"/>
    <property type="evidence" value="ECO:0007669"/>
    <property type="project" value="UniProtKB-KW"/>
</dbReference>
<keyword evidence="5" id="KW-0813">Transport</keyword>
<evidence type="ECO:0000256" key="12">
    <source>
        <dbReference type="ARBA" id="ARBA00023242"/>
    </source>
</evidence>
<keyword evidence="8" id="KW-0931">ER-Golgi transport</keyword>
<dbReference type="GO" id="GO:0016192">
    <property type="term" value="P:vesicle-mediated transport"/>
    <property type="evidence" value="ECO:0007669"/>
    <property type="project" value="UniProtKB-KW"/>
</dbReference>
<dbReference type="FunFam" id="3.40.50.300:FF:003500">
    <property type="entry name" value="ADP-ribosylation factor 1"/>
    <property type="match status" value="1"/>
</dbReference>
<dbReference type="InterPro" id="IPR024156">
    <property type="entry name" value="Small_GTPase_ARF"/>
</dbReference>
<keyword evidence="10" id="KW-0333">Golgi apparatus</keyword>
<dbReference type="GO" id="GO:0003924">
    <property type="term" value="F:GTPase activity"/>
    <property type="evidence" value="ECO:0007669"/>
    <property type="project" value="InterPro"/>
</dbReference>
<dbReference type="InterPro" id="IPR006689">
    <property type="entry name" value="Small_GTPase_ARF/SAR"/>
</dbReference>
<dbReference type="Gene3D" id="3.40.50.300">
    <property type="entry name" value="P-loop containing nucleotide triphosphate hydrolases"/>
    <property type="match status" value="1"/>
</dbReference>
<dbReference type="GO" id="GO:0015031">
    <property type="term" value="P:protein transport"/>
    <property type="evidence" value="ECO:0007669"/>
    <property type="project" value="UniProtKB-KW"/>
</dbReference>
<feature type="binding site" evidence="15">
    <location>
        <position position="169"/>
    </location>
    <ligand>
        <name>Mg(2+)</name>
        <dbReference type="ChEBI" id="CHEBI:18420"/>
    </ligand>
</feature>
<keyword evidence="9" id="KW-0653">Protein transport</keyword>
<comment type="similarity">
    <text evidence="4">Belongs to the small GTPase superfamily. Arf family.</text>
</comment>
<feature type="compositionally biased region" description="Basic and acidic residues" evidence="16">
    <location>
        <begin position="1"/>
        <end position="21"/>
    </location>
</feature>
<evidence type="ECO:0000313" key="18">
    <source>
        <dbReference type="Proteomes" id="UP000682877"/>
    </source>
</evidence>
<evidence type="ECO:0000256" key="15">
    <source>
        <dbReference type="PIRSR" id="PIRSR606689-2"/>
    </source>
</evidence>
<dbReference type="CDD" id="cd00878">
    <property type="entry name" value="Arf_Arl"/>
    <property type="match status" value="1"/>
</dbReference>
<feature type="binding site" evidence="14">
    <location>
        <begin position="252"/>
        <end position="255"/>
    </location>
    <ligand>
        <name>GTP</name>
        <dbReference type="ChEBI" id="CHEBI:37565"/>
    </ligand>
</feature>
<feature type="region of interest" description="Disordered" evidence="16">
    <location>
        <begin position="46"/>
        <end position="69"/>
    </location>
</feature>
<dbReference type="Pfam" id="PF00025">
    <property type="entry name" value="Arf"/>
    <property type="match status" value="1"/>
</dbReference>
<protein>
    <recommendedName>
        <fullName evidence="19">ADP-ribosylation factor</fullName>
    </recommendedName>
</protein>
<evidence type="ECO:0000256" key="10">
    <source>
        <dbReference type="ARBA" id="ARBA00023034"/>
    </source>
</evidence>
<evidence type="ECO:0000256" key="2">
    <source>
        <dbReference type="ARBA" id="ARBA00004555"/>
    </source>
</evidence>
<keyword evidence="13" id="KW-0449">Lipoprotein</keyword>
<keyword evidence="18" id="KW-1185">Reference proteome</keyword>
<evidence type="ECO:0000313" key="17">
    <source>
        <dbReference type="EMBL" id="CAE5956342.1"/>
    </source>
</evidence>
<reference evidence="17" key="1">
    <citation type="submission" date="2021-01" db="EMBL/GenBank/DDBJ databases">
        <authorList>
            <person name="Bezrukov I."/>
        </authorList>
    </citation>
    <scope>NUCLEOTIDE SEQUENCE</scope>
</reference>
<keyword evidence="7 14" id="KW-0547">Nucleotide-binding</keyword>
<keyword evidence="15" id="KW-0460">Magnesium</keyword>
<gene>
    <name evidence="17" type="ORF">AARE701A_LOCUS121</name>
</gene>
<dbReference type="GO" id="GO:0005525">
    <property type="term" value="F:GTP binding"/>
    <property type="evidence" value="ECO:0007669"/>
    <property type="project" value="UniProtKB-KW"/>
</dbReference>
<feature type="binding site" evidence="15">
    <location>
        <position position="151"/>
    </location>
    <ligand>
        <name>Mg(2+)</name>
        <dbReference type="ChEBI" id="CHEBI:18420"/>
    </ligand>
</feature>
<evidence type="ECO:0000256" key="7">
    <source>
        <dbReference type="ARBA" id="ARBA00022741"/>
    </source>
</evidence>
<dbReference type="GO" id="GO:0016004">
    <property type="term" value="F:phospholipase activator activity"/>
    <property type="evidence" value="ECO:0007669"/>
    <property type="project" value="UniProtKB-ARBA"/>
</dbReference>
<evidence type="ECO:0000256" key="14">
    <source>
        <dbReference type="PIRSR" id="PIRSR606689-1"/>
    </source>
</evidence>
<name>A0A8S1ZBB1_ARAAE</name>
<sequence length="283" mass="32387">MNKEENVESKETIRVDKRVREDEEEEEEKKIDTFFKLIKHYQEARKRRREELAENSGGVRKKSNGGERSGIVVPAFQPEDFSQCRTDLKPPLMIVSDHKEEDTKASTNPNKVNFFAKTRKMGTTLGKPFAGFFHKEELRIVFFGLDAAGKSSILHKLKTGETLTTTMPTVGVNVESVKYKDSILSFWEMGGQQCYRWFPISKHYFQDIAGLVLVVDSTDRERIVEAKDFLNAVIDEIQGSVPDHVAVLVYGNKHEVPGAMSATEISNKLDLTSLRQKNWQRNW</sequence>
<dbReference type="PROSITE" id="PS51417">
    <property type="entry name" value="ARF"/>
    <property type="match status" value="1"/>
</dbReference>
<evidence type="ECO:0000256" key="9">
    <source>
        <dbReference type="ARBA" id="ARBA00022927"/>
    </source>
</evidence>
<evidence type="ECO:0000256" key="11">
    <source>
        <dbReference type="ARBA" id="ARBA00023134"/>
    </source>
</evidence>
<evidence type="ECO:0000256" key="16">
    <source>
        <dbReference type="SAM" id="MobiDB-lite"/>
    </source>
</evidence>
<evidence type="ECO:0008006" key="19">
    <source>
        <dbReference type="Google" id="ProtNLM"/>
    </source>
</evidence>
<feature type="region of interest" description="Disordered" evidence="16">
    <location>
        <begin position="1"/>
        <end position="28"/>
    </location>
</feature>